<dbReference type="PANTHER" id="PTHR37310">
    <property type="entry name" value="CYTOPLASMIC PROTEIN-RELATED"/>
    <property type="match status" value="1"/>
</dbReference>
<keyword evidence="2" id="KW-1185">Reference proteome</keyword>
<reference evidence="1 2" key="1">
    <citation type="submission" date="2019-07" db="EMBL/GenBank/DDBJ databases">
        <title>Whole genome shotgun sequence of Adhaeribacter aerolatus NBRC 106133.</title>
        <authorList>
            <person name="Hosoyama A."/>
            <person name="Uohara A."/>
            <person name="Ohji S."/>
            <person name="Ichikawa N."/>
        </authorList>
    </citation>
    <scope>NUCLEOTIDE SEQUENCE [LARGE SCALE GENOMIC DNA]</scope>
    <source>
        <strain evidence="1 2">NBRC 106133</strain>
    </source>
</reference>
<sequence>MKSELTNNLEHVLIKCITACETCATLCLQEDDVKMMVPCIQLDRDCADICALTARFVARNSVHAPHVMRECIEICQACHDECAKHDHDHCQKCAEACQECADACRNWLKTKNITF</sequence>
<gene>
    <name evidence="1" type="ORF">AAE02nite_34610</name>
</gene>
<dbReference type="OrthoDB" id="5396211at2"/>
<accession>A0A512B1W9</accession>
<name>A0A512B1W9_9BACT</name>
<dbReference type="EMBL" id="BJYS01000027">
    <property type="protein sequence ID" value="GEO05797.1"/>
    <property type="molecule type" value="Genomic_DNA"/>
</dbReference>
<dbReference type="InterPro" id="IPR044543">
    <property type="entry name" value="YHJQ-like"/>
</dbReference>
<dbReference type="RefSeq" id="WP_146900557.1">
    <property type="nucleotide sequence ID" value="NZ_BJYS01000027.1"/>
</dbReference>
<evidence type="ECO:0000313" key="1">
    <source>
        <dbReference type="EMBL" id="GEO05797.1"/>
    </source>
</evidence>
<dbReference type="PANTHER" id="PTHR37310:SF1">
    <property type="entry name" value="CYTOPLASMIC PROTEIN"/>
    <property type="match status" value="1"/>
</dbReference>
<evidence type="ECO:0000313" key="2">
    <source>
        <dbReference type="Proteomes" id="UP000321532"/>
    </source>
</evidence>
<protein>
    <submittedName>
        <fullName evidence="1">Ferredoxin</fullName>
    </submittedName>
</protein>
<comment type="caution">
    <text evidence="1">The sequence shown here is derived from an EMBL/GenBank/DDBJ whole genome shotgun (WGS) entry which is preliminary data.</text>
</comment>
<dbReference type="Proteomes" id="UP000321532">
    <property type="component" value="Unassembled WGS sequence"/>
</dbReference>
<dbReference type="Gene3D" id="1.20.1270.360">
    <property type="match status" value="1"/>
</dbReference>
<dbReference type="CDD" id="cd08026">
    <property type="entry name" value="DUF326"/>
    <property type="match status" value="1"/>
</dbReference>
<dbReference type="Pfam" id="PF03860">
    <property type="entry name" value="Csp"/>
    <property type="match status" value="1"/>
</dbReference>
<dbReference type="AlphaFoldDB" id="A0A512B1W9"/>
<proteinExistence type="predicted"/>
<organism evidence="1 2">
    <name type="scientific">Adhaeribacter aerolatus</name>
    <dbReference type="NCBI Taxonomy" id="670289"/>
    <lineage>
        <taxon>Bacteria</taxon>
        <taxon>Pseudomonadati</taxon>
        <taxon>Bacteroidota</taxon>
        <taxon>Cytophagia</taxon>
        <taxon>Cytophagales</taxon>
        <taxon>Hymenobacteraceae</taxon>
        <taxon>Adhaeribacter</taxon>
    </lineage>
</organism>
<dbReference type="InterPro" id="IPR005560">
    <property type="entry name" value="Csp_YhjQ"/>
</dbReference>